<protein>
    <submittedName>
        <fullName evidence="6">TetR family transcriptional regulator</fullName>
    </submittedName>
</protein>
<accession>A0A543A4G0</accession>
<dbReference type="InterPro" id="IPR009057">
    <property type="entry name" value="Homeodomain-like_sf"/>
</dbReference>
<evidence type="ECO:0000259" key="5">
    <source>
        <dbReference type="PROSITE" id="PS50977"/>
    </source>
</evidence>
<evidence type="ECO:0000256" key="3">
    <source>
        <dbReference type="ARBA" id="ARBA00023163"/>
    </source>
</evidence>
<dbReference type="OrthoDB" id="8617654at2"/>
<evidence type="ECO:0000256" key="2">
    <source>
        <dbReference type="ARBA" id="ARBA00023125"/>
    </source>
</evidence>
<dbReference type="Gene3D" id="1.10.357.10">
    <property type="entry name" value="Tetracycline Repressor, domain 2"/>
    <property type="match status" value="1"/>
</dbReference>
<evidence type="ECO:0000313" key="7">
    <source>
        <dbReference type="Proteomes" id="UP000320209"/>
    </source>
</evidence>
<evidence type="ECO:0000256" key="1">
    <source>
        <dbReference type="ARBA" id="ARBA00023015"/>
    </source>
</evidence>
<dbReference type="Pfam" id="PF00440">
    <property type="entry name" value="TetR_N"/>
    <property type="match status" value="1"/>
</dbReference>
<dbReference type="InterPro" id="IPR050692">
    <property type="entry name" value="HTH_transcr_repressor_FabR"/>
</dbReference>
<dbReference type="EMBL" id="VFOV01000001">
    <property type="protein sequence ID" value="TQL67457.1"/>
    <property type="molecule type" value="Genomic_DNA"/>
</dbReference>
<dbReference type="PANTHER" id="PTHR47752:SF1">
    <property type="entry name" value="HTH-TYPE TRANSCRIPTIONAL REPRESSOR FABR"/>
    <property type="match status" value="1"/>
</dbReference>
<keyword evidence="3" id="KW-0804">Transcription</keyword>
<keyword evidence="2 4" id="KW-0238">DNA-binding</keyword>
<reference evidence="6 7" key="1">
    <citation type="submission" date="2019-06" db="EMBL/GenBank/DDBJ databases">
        <title>Sequencing the genomes of 1000 actinobacteria strains.</title>
        <authorList>
            <person name="Klenk H.-P."/>
        </authorList>
    </citation>
    <scope>NUCLEOTIDE SEQUENCE [LARGE SCALE GENOMIC DNA]</scope>
    <source>
        <strain evidence="6 7">DSM 25218</strain>
    </source>
</reference>
<dbReference type="SUPFAM" id="SSF46689">
    <property type="entry name" value="Homeodomain-like"/>
    <property type="match status" value="1"/>
</dbReference>
<name>A0A543A4G0_9ACTN</name>
<dbReference type="Proteomes" id="UP000320209">
    <property type="component" value="Unassembled WGS sequence"/>
</dbReference>
<evidence type="ECO:0000256" key="4">
    <source>
        <dbReference type="PROSITE-ProRule" id="PRU00335"/>
    </source>
</evidence>
<keyword evidence="7" id="KW-1185">Reference proteome</keyword>
<dbReference type="Gene3D" id="1.10.10.60">
    <property type="entry name" value="Homeodomain-like"/>
    <property type="match status" value="1"/>
</dbReference>
<dbReference type="AlphaFoldDB" id="A0A543A4G0"/>
<keyword evidence="1" id="KW-0805">Transcription regulation</keyword>
<organism evidence="6 7">
    <name type="scientific">Nocardioides albertanoniae</name>
    <dbReference type="NCBI Taxonomy" id="1175486"/>
    <lineage>
        <taxon>Bacteria</taxon>
        <taxon>Bacillati</taxon>
        <taxon>Actinomycetota</taxon>
        <taxon>Actinomycetes</taxon>
        <taxon>Propionibacteriales</taxon>
        <taxon>Nocardioidaceae</taxon>
        <taxon>Nocardioides</taxon>
    </lineage>
</organism>
<dbReference type="PANTHER" id="PTHR47752">
    <property type="entry name" value="HTH-TYPE TRANSCRIPTIONAL REPRESSOR FABR"/>
    <property type="match status" value="1"/>
</dbReference>
<evidence type="ECO:0000313" key="6">
    <source>
        <dbReference type="EMBL" id="TQL67457.1"/>
    </source>
</evidence>
<comment type="caution">
    <text evidence="6">The sequence shown here is derived from an EMBL/GenBank/DDBJ whole genome shotgun (WGS) entry which is preliminary data.</text>
</comment>
<dbReference type="GO" id="GO:0003677">
    <property type="term" value="F:DNA binding"/>
    <property type="evidence" value="ECO:0007669"/>
    <property type="project" value="UniProtKB-UniRule"/>
</dbReference>
<sequence>MIETGTEPESRAERKLRTRRAILDATLELCADSSLAALSLRQVAKQVGIVPTAFYRHFDSIESLGLALVEESFGSLRALFRDVRRSAQHDEDIVDGSIDALVDHVHRRRDHFAFIARERVAGPSSVREAIRREIELCERELATDLALMTGTDVWTSKDLRVLSSLFVTVLVATAEQILSTDRSEREEQVIAAVRTQLRMLLVGVYHWRSER</sequence>
<gene>
    <name evidence="6" type="ORF">FB381_1333</name>
</gene>
<feature type="domain" description="HTH tetR-type" evidence="5">
    <location>
        <begin position="16"/>
        <end position="76"/>
    </location>
</feature>
<proteinExistence type="predicted"/>
<feature type="DNA-binding region" description="H-T-H motif" evidence="4">
    <location>
        <begin position="39"/>
        <end position="58"/>
    </location>
</feature>
<dbReference type="Pfam" id="PF21943">
    <property type="entry name" value="TetR_C_46"/>
    <property type="match status" value="1"/>
</dbReference>
<dbReference type="PROSITE" id="PS50977">
    <property type="entry name" value="HTH_TETR_2"/>
    <property type="match status" value="1"/>
</dbReference>
<dbReference type="RefSeq" id="WP_141779553.1">
    <property type="nucleotide sequence ID" value="NZ_VFOV01000001.1"/>
</dbReference>
<dbReference type="InterPro" id="IPR001647">
    <property type="entry name" value="HTH_TetR"/>
</dbReference>
<dbReference type="InterPro" id="IPR054129">
    <property type="entry name" value="DesT_TetR_C"/>
</dbReference>